<dbReference type="OrthoDB" id="1912849at2759"/>
<dbReference type="InterPro" id="IPR011990">
    <property type="entry name" value="TPR-like_helical_dom_sf"/>
</dbReference>
<dbReference type="STRING" id="35608.A0A2U1MKV3"/>
<evidence type="ECO:0000256" key="1">
    <source>
        <dbReference type="ARBA" id="ARBA00022737"/>
    </source>
</evidence>
<dbReference type="Gene3D" id="1.25.40.10">
    <property type="entry name" value="Tetratricopeptide repeat domain"/>
    <property type="match status" value="1"/>
</dbReference>
<evidence type="ECO:0000313" key="4">
    <source>
        <dbReference type="Proteomes" id="UP000245207"/>
    </source>
</evidence>
<proteinExistence type="predicted"/>
<comment type="caution">
    <text evidence="3">The sequence shown here is derived from an EMBL/GenBank/DDBJ whole genome shotgun (WGS) entry which is preliminary data.</text>
</comment>
<evidence type="ECO:0000256" key="2">
    <source>
        <dbReference type="PROSITE-ProRule" id="PRU00708"/>
    </source>
</evidence>
<dbReference type="InterPro" id="IPR002885">
    <property type="entry name" value="PPR_rpt"/>
</dbReference>
<dbReference type="PROSITE" id="PS51375">
    <property type="entry name" value="PPR"/>
    <property type="match status" value="1"/>
</dbReference>
<protein>
    <submittedName>
        <fullName evidence="3">Pentatricopeptide repeat-containing protein</fullName>
    </submittedName>
</protein>
<organism evidence="3 4">
    <name type="scientific">Artemisia annua</name>
    <name type="common">Sweet wormwood</name>
    <dbReference type="NCBI Taxonomy" id="35608"/>
    <lineage>
        <taxon>Eukaryota</taxon>
        <taxon>Viridiplantae</taxon>
        <taxon>Streptophyta</taxon>
        <taxon>Embryophyta</taxon>
        <taxon>Tracheophyta</taxon>
        <taxon>Spermatophyta</taxon>
        <taxon>Magnoliopsida</taxon>
        <taxon>eudicotyledons</taxon>
        <taxon>Gunneridae</taxon>
        <taxon>Pentapetalae</taxon>
        <taxon>asterids</taxon>
        <taxon>campanulids</taxon>
        <taxon>Asterales</taxon>
        <taxon>Asteraceae</taxon>
        <taxon>Asteroideae</taxon>
        <taxon>Anthemideae</taxon>
        <taxon>Artemisiinae</taxon>
        <taxon>Artemisia</taxon>
    </lineage>
</organism>
<name>A0A2U1MKV3_ARTAN</name>
<dbReference type="AlphaFoldDB" id="A0A2U1MKV3"/>
<sequence length="103" mass="11878">MYLVGWNALMSSYAQQGDKDSVVELFSLMEYRGLAPDGYTLLSIMIGFCNAGFATETEQWFKRMELEYKLEPWIEHYTCLVGALGRLYNSSSRNKRNLNIVEC</sequence>
<dbReference type="NCBIfam" id="TIGR00756">
    <property type="entry name" value="PPR"/>
    <property type="match status" value="1"/>
</dbReference>
<feature type="repeat" description="PPR" evidence="2">
    <location>
        <begin position="2"/>
        <end position="36"/>
    </location>
</feature>
<dbReference type="PANTHER" id="PTHR47928:SF49">
    <property type="entry name" value="DYW DOMAIN-CONTAINING PROTEIN"/>
    <property type="match status" value="1"/>
</dbReference>
<gene>
    <name evidence="3" type="ORF">CTI12_AA367400</name>
</gene>
<dbReference type="Pfam" id="PF13041">
    <property type="entry name" value="PPR_2"/>
    <property type="match status" value="1"/>
</dbReference>
<reference evidence="3 4" key="1">
    <citation type="journal article" date="2018" name="Mol. Plant">
        <title>The genome of Artemisia annua provides insight into the evolution of Asteraceae family and artemisinin biosynthesis.</title>
        <authorList>
            <person name="Shen Q."/>
            <person name="Zhang L."/>
            <person name="Liao Z."/>
            <person name="Wang S."/>
            <person name="Yan T."/>
            <person name="Shi P."/>
            <person name="Liu M."/>
            <person name="Fu X."/>
            <person name="Pan Q."/>
            <person name="Wang Y."/>
            <person name="Lv Z."/>
            <person name="Lu X."/>
            <person name="Zhang F."/>
            <person name="Jiang W."/>
            <person name="Ma Y."/>
            <person name="Chen M."/>
            <person name="Hao X."/>
            <person name="Li L."/>
            <person name="Tang Y."/>
            <person name="Lv G."/>
            <person name="Zhou Y."/>
            <person name="Sun X."/>
            <person name="Brodelius P.E."/>
            <person name="Rose J.K.C."/>
            <person name="Tang K."/>
        </authorList>
    </citation>
    <scope>NUCLEOTIDE SEQUENCE [LARGE SCALE GENOMIC DNA]</scope>
    <source>
        <strain evidence="4">cv. Huhao1</strain>
        <tissue evidence="3">Leaf</tissue>
    </source>
</reference>
<evidence type="ECO:0000313" key="3">
    <source>
        <dbReference type="EMBL" id="PWA61878.1"/>
    </source>
</evidence>
<dbReference type="PANTHER" id="PTHR47928">
    <property type="entry name" value="REPEAT-CONTAINING PROTEIN, PUTATIVE-RELATED"/>
    <property type="match status" value="1"/>
</dbReference>
<accession>A0A2U1MKV3</accession>
<dbReference type="InterPro" id="IPR050421">
    <property type="entry name" value="PPR"/>
</dbReference>
<keyword evidence="1" id="KW-0677">Repeat</keyword>
<dbReference type="EMBL" id="PKPP01005000">
    <property type="protein sequence ID" value="PWA61878.1"/>
    <property type="molecule type" value="Genomic_DNA"/>
</dbReference>
<dbReference type="Proteomes" id="UP000245207">
    <property type="component" value="Unassembled WGS sequence"/>
</dbReference>
<keyword evidence="4" id="KW-1185">Reference proteome</keyword>